<evidence type="ECO:0000256" key="2">
    <source>
        <dbReference type="ARBA" id="ARBA00004496"/>
    </source>
</evidence>
<comment type="subcellular location">
    <subcellularLocation>
        <location evidence="2">Cytoplasm</location>
    </subcellularLocation>
    <subcellularLocation>
        <location evidence="1">Nucleus speckle</location>
    </subcellularLocation>
</comment>
<keyword evidence="14" id="KW-0647">Proteasome</keyword>
<dbReference type="InterPro" id="IPR011989">
    <property type="entry name" value="ARM-like"/>
</dbReference>
<dbReference type="SUPFAM" id="SSF48371">
    <property type="entry name" value="ARM repeat"/>
    <property type="match status" value="1"/>
</dbReference>
<dbReference type="EMBL" id="CP118381">
    <property type="protein sequence ID" value="WFD45093.1"/>
    <property type="molecule type" value="Genomic_DNA"/>
</dbReference>
<feature type="domain" description="Proteasome activator Blm10 middle HEAT repeats region" evidence="12">
    <location>
        <begin position="398"/>
        <end position="914"/>
    </location>
</feature>
<evidence type="ECO:0000256" key="5">
    <source>
        <dbReference type="ARBA" id="ARBA00022737"/>
    </source>
</evidence>
<keyword evidence="8" id="KW-0539">Nucleus</keyword>
<dbReference type="GO" id="GO:0005829">
    <property type="term" value="C:cytosol"/>
    <property type="evidence" value="ECO:0007669"/>
    <property type="project" value="TreeGrafter"/>
</dbReference>
<dbReference type="Pfam" id="PF16507">
    <property type="entry name" value="HEAT_PSME4_mid"/>
    <property type="match status" value="1"/>
</dbReference>
<evidence type="ECO:0000256" key="9">
    <source>
        <dbReference type="PROSITE-ProRule" id="PRU00103"/>
    </source>
</evidence>
<evidence type="ECO:0000256" key="8">
    <source>
        <dbReference type="ARBA" id="ARBA00023242"/>
    </source>
</evidence>
<dbReference type="InterPro" id="IPR055455">
    <property type="entry name" value="HEAT_PSME4"/>
</dbReference>
<evidence type="ECO:0000259" key="11">
    <source>
        <dbReference type="Pfam" id="PF11919"/>
    </source>
</evidence>
<feature type="region of interest" description="Disordered" evidence="10">
    <location>
        <begin position="917"/>
        <end position="938"/>
    </location>
</feature>
<keyword evidence="5" id="KW-0677">Repeat</keyword>
<feature type="domain" description="Proteasome activator complex subunit 4-like HEAT repeat-like" evidence="13">
    <location>
        <begin position="1422"/>
        <end position="1545"/>
    </location>
</feature>
<dbReference type="PROSITE" id="PS50077">
    <property type="entry name" value="HEAT_REPEAT"/>
    <property type="match status" value="1"/>
</dbReference>
<dbReference type="GO" id="GO:0010499">
    <property type="term" value="P:proteasomal ubiquitin-independent protein catabolic process"/>
    <property type="evidence" value="ECO:0007669"/>
    <property type="project" value="TreeGrafter"/>
</dbReference>
<dbReference type="InterPro" id="IPR021843">
    <property type="entry name" value="PSME4_C"/>
</dbReference>
<dbReference type="Pfam" id="PF23096">
    <property type="entry name" value="HEAT_PSME4"/>
    <property type="match status" value="1"/>
</dbReference>
<dbReference type="GO" id="GO:0016504">
    <property type="term" value="F:peptidase activator activity"/>
    <property type="evidence" value="ECO:0007669"/>
    <property type="project" value="InterPro"/>
</dbReference>
<dbReference type="GO" id="GO:0000502">
    <property type="term" value="C:proteasome complex"/>
    <property type="evidence" value="ECO:0007669"/>
    <property type="project" value="UniProtKB-KW"/>
</dbReference>
<keyword evidence="4" id="KW-0963">Cytoplasm</keyword>
<reference evidence="14" key="1">
    <citation type="submission" date="2023-02" db="EMBL/GenBank/DDBJ databases">
        <title>Mating type loci evolution in Malassezia.</title>
        <authorList>
            <person name="Coelho M.A."/>
        </authorList>
    </citation>
    <scope>NUCLEOTIDE SEQUENCE</scope>
    <source>
        <strain evidence="14">CBS 14136</strain>
    </source>
</reference>
<dbReference type="Proteomes" id="UP001214628">
    <property type="component" value="Chromosome 7"/>
</dbReference>
<evidence type="ECO:0000256" key="10">
    <source>
        <dbReference type="SAM" id="MobiDB-lite"/>
    </source>
</evidence>
<gene>
    <name evidence="14" type="primary">BLM3</name>
    <name evidence="14" type="ORF">MPSI1_003770</name>
</gene>
<dbReference type="GO" id="GO:0070628">
    <property type="term" value="F:proteasome binding"/>
    <property type="evidence" value="ECO:0007669"/>
    <property type="project" value="InterPro"/>
</dbReference>
<evidence type="ECO:0000256" key="4">
    <source>
        <dbReference type="ARBA" id="ARBA00022490"/>
    </source>
</evidence>
<keyword evidence="7" id="KW-0234">DNA repair</keyword>
<feature type="compositionally biased region" description="Polar residues" evidence="10">
    <location>
        <begin position="925"/>
        <end position="937"/>
    </location>
</feature>
<dbReference type="InterPro" id="IPR021133">
    <property type="entry name" value="HEAT_type_2"/>
</dbReference>
<feature type="repeat" description="HEAT" evidence="9">
    <location>
        <begin position="1785"/>
        <end position="1823"/>
    </location>
</feature>
<dbReference type="GO" id="GO:0016607">
    <property type="term" value="C:nuclear speck"/>
    <property type="evidence" value="ECO:0007669"/>
    <property type="project" value="UniProtKB-SubCell"/>
</dbReference>
<keyword evidence="15" id="KW-1185">Reference proteome</keyword>
<accession>A0AAF0F9F0</accession>
<keyword evidence="6" id="KW-0227">DNA damage</keyword>
<dbReference type="Gene3D" id="1.25.10.10">
    <property type="entry name" value="Leucine-rich Repeat Variant"/>
    <property type="match status" value="1"/>
</dbReference>
<evidence type="ECO:0000256" key="6">
    <source>
        <dbReference type="ARBA" id="ARBA00022763"/>
    </source>
</evidence>
<evidence type="ECO:0000256" key="7">
    <source>
        <dbReference type="ARBA" id="ARBA00023204"/>
    </source>
</evidence>
<dbReference type="PANTHER" id="PTHR32170">
    <property type="entry name" value="PROTEASOME ACTIVATOR COMPLEX SUBUNIT 4"/>
    <property type="match status" value="1"/>
</dbReference>
<protein>
    <submittedName>
        <fullName evidence="14">Proteasome activator BLM10</fullName>
    </submittedName>
</protein>
<feature type="region of interest" description="Disordered" evidence="10">
    <location>
        <begin position="353"/>
        <end position="380"/>
    </location>
</feature>
<feature type="domain" description="Proteasome activator complex subunit 4 C-terminal" evidence="11">
    <location>
        <begin position="1849"/>
        <end position="1935"/>
    </location>
</feature>
<evidence type="ECO:0000313" key="14">
    <source>
        <dbReference type="EMBL" id="WFD45093.1"/>
    </source>
</evidence>
<dbReference type="InterPro" id="IPR032430">
    <property type="entry name" value="Blm10_mid"/>
</dbReference>
<name>A0AAF0F9F0_9BASI</name>
<dbReference type="InterPro" id="IPR035309">
    <property type="entry name" value="PSME4"/>
</dbReference>
<dbReference type="Pfam" id="PF11919">
    <property type="entry name" value="PSME4_C"/>
    <property type="match status" value="1"/>
</dbReference>
<evidence type="ECO:0000259" key="13">
    <source>
        <dbReference type="Pfam" id="PF23096"/>
    </source>
</evidence>
<comment type="similarity">
    <text evidence="3">Belongs to the BLM10 family.</text>
</comment>
<proteinExistence type="inferred from homology"/>
<evidence type="ECO:0000256" key="1">
    <source>
        <dbReference type="ARBA" id="ARBA00004324"/>
    </source>
</evidence>
<organism evidence="14 15">
    <name type="scientific">Malassezia psittaci</name>
    <dbReference type="NCBI Taxonomy" id="1821823"/>
    <lineage>
        <taxon>Eukaryota</taxon>
        <taxon>Fungi</taxon>
        <taxon>Dikarya</taxon>
        <taxon>Basidiomycota</taxon>
        <taxon>Ustilaginomycotina</taxon>
        <taxon>Malasseziomycetes</taxon>
        <taxon>Malasseziales</taxon>
        <taxon>Malasseziaceae</taxon>
        <taxon>Malassezia</taxon>
    </lineage>
</organism>
<evidence type="ECO:0000313" key="15">
    <source>
        <dbReference type="Proteomes" id="UP001214628"/>
    </source>
</evidence>
<sequence length="1936" mass="218301">MEEADILDLDAVDEYEAEDEEAGLDLESGSSEPVFPAKLPYECETLDQFQEQLAFATGKLLDCLAVGDFDVGIYRWTAYLRCLLCLKYPIPRDYRAKLARVYYEVAVMQSFDARLTQLAGSMCIRLLRPKHELNRDDLVLPWRCLYEVLAQDVFSKSRRALDTTRSSVFLDVAEYAQRFFDPSEAQAMLETVLPFMDGTDLNSVIATQAVLVHCLPLDGFEAWLPVMFRLWETFKSSLFDDQMLDLLARLAEHQANASTSNRTNSSDSGPWKAIGLFTDDQYALIMTKCLRSAGLPVGANKAANATLMAQSVNVRTGADAIASSRTLRFKKPSDRLRSFATLMVYSMAQDAPTSSSSSHIQPNSHTNGKQHPNKQTSEPFSLTPQNSFLAGCKALDHLAKFLQATESYFHPSNWGVWQVQLSRFVQHLTWEFARRCKEEEQEHCEIPIDRRLTPLIRAEFARSLRTVCLLSMFSKDPLTILAAQTSLKRLAYLRPELILPGVLQRAFDSLEALETTHRTTSVISALAAIAQPLVQRTLYAPGAKHLISLLHLCLPGIDLNDPMKTMSTCMFVLASCLTIPLADYNEFTADQHESHQDESTCVVDDTNSSTIAEENDALRFSTADLQGWASGFLQRTLLLVDNLPDEGKTGKIGEKNEEMLLHSIVATWDVMCSALSPMLFSKLLQEIMQYIRTTISASGVKIIGSLVGCFARANSAAVLNEVVPMACARIATELEHGASSVRTTSTSLPREQDTALHWHISVLNGAMMFAGQDLLQHRQVLLHTCQLLVAKCVTERGYMLTAKLVQRMILSLGTLYPNEQRCVNREVWDSAEYQANGYRHWGQLISLTDVRVNWHTPSSEELAMVMDVVHSIATPCLEAIEQLFMREHRDKVWYNDFCRHMLLARYLHSALSSLHEPRKEPLTENRATSSSLPSDLGTTAKEFSPQPIPLECGYAVSRTDADYSRLIQWEDRLGNVLLRSAKDLHTTGAEDQIDAAKLLVRAIRGFLVQSGYNADELRGLAKSVTFFHTIGRTFAKQQLYPRIYWIRRLALYQMSRVRLAHCFKQRTQCTDALTMQLLQLSCSNYVAIRRLAQSTLASVCNTYDGTRAMCLEPILHRIQPNAEDDRVKGALYILANRFFARFVAQNTYASRQVFLALLRIEQTKPSIQRLVRSLLSDGVQHLSEPAIRRVFLPTSSLTIAQKELEHAVQLNDRTLQEILTTVRELRRERIQAGYEQHAAFVEEVFTIASDPSTHWAYALFGLRALRALLRRDAFVDARLAGFFAKECISVNPAMRKHAQSALSRVLYWIKLRTLADDDQQLFFEQIEHPLKRHAKFSLPVSDDVKNAQLAAFAQTIQPSSRLYDKQMGALAWLATGTEDVYYVPPAYDTPAVVYDGDSAQAIGAIRDTLTGPWWKSFCLHLSQEIDRDYMSSETTAFLKTVFQIFGAELLETVMPLITDMIHDRDRHKHRAAAELIGGAIRGAKHWPSIDQKKLWDWCDSWMPKVLTECTPDSQPSWLMCVEYIFKNRDPRRAQSLLVFVMEHARSVLNSSQKGPLEQAHAQHLLTSAVRSLQCKMRAYHAEPLRVLYFEHFGHDYHEVRRAVGEALVELDMAYTLPSYPSVNALVEASLNQSGTLLERQSSISTRCQELSKQLRASRESRVPSAQGTSLYDRMAMTSAVWISMSLDDYRLGSIGTEVVTLLPDVFAMGQLRDNSELVLNAKSVLIKIASYPLSITQVAPLLRELLAIIRNATESWHARLDALPLLQVVYFQNLFYLTSDLVEEVIQLLLDLLADPHLEVREMAATTLSGIVRCSQRSLVPTLRARFAAQAQAIKLPKRGTENWDAQVVALHAALLGATALVAAYPYEVPEWMPSLILDVIAPHSDSPVPISKTVRNCAADFRRTHLDTWPEDQRMFGERVQEIRDFTVGRSDYFV</sequence>
<evidence type="ECO:0000256" key="3">
    <source>
        <dbReference type="ARBA" id="ARBA00005739"/>
    </source>
</evidence>
<evidence type="ECO:0000259" key="12">
    <source>
        <dbReference type="Pfam" id="PF16507"/>
    </source>
</evidence>
<dbReference type="GO" id="GO:0006281">
    <property type="term" value="P:DNA repair"/>
    <property type="evidence" value="ECO:0007669"/>
    <property type="project" value="UniProtKB-KW"/>
</dbReference>
<dbReference type="PANTHER" id="PTHR32170:SF3">
    <property type="entry name" value="PROTEASOME ACTIVATOR COMPLEX SUBUNIT 4"/>
    <property type="match status" value="1"/>
</dbReference>
<feature type="compositionally biased region" description="Polar residues" evidence="10">
    <location>
        <begin position="359"/>
        <end position="380"/>
    </location>
</feature>
<dbReference type="InterPro" id="IPR016024">
    <property type="entry name" value="ARM-type_fold"/>
</dbReference>